<sequence length="160" mass="17469">METVLEDLRGKASELGMVLSGWDASGEVLPEPAVGNEFCRLVCSSNDPCAKARYALASCVLRKGESSRTTSPLGCCMLGIPVRNRRRLIGAMVLEYPTREMLDDEHLARVCDRLQLDRQVMTTYAQQACRHSAAEAPDLPSVRRGPTNALHRGLAGKAAR</sequence>
<comment type="caution">
    <text evidence="2">The sequence shown here is derived from an EMBL/GenBank/DDBJ whole genome shotgun (WGS) entry which is preliminary data.</text>
</comment>
<reference evidence="2" key="1">
    <citation type="journal article" date="2015" name="Nature">
        <title>Complex archaea that bridge the gap between prokaryotes and eukaryotes.</title>
        <authorList>
            <person name="Spang A."/>
            <person name="Saw J.H."/>
            <person name="Jorgensen S.L."/>
            <person name="Zaremba-Niedzwiedzka K."/>
            <person name="Martijn J."/>
            <person name="Lind A.E."/>
            <person name="van Eijk R."/>
            <person name="Schleper C."/>
            <person name="Guy L."/>
            <person name="Ettema T.J."/>
        </authorList>
    </citation>
    <scope>NUCLEOTIDE SEQUENCE</scope>
</reference>
<organism evidence="2">
    <name type="scientific">marine sediment metagenome</name>
    <dbReference type="NCBI Taxonomy" id="412755"/>
    <lineage>
        <taxon>unclassified sequences</taxon>
        <taxon>metagenomes</taxon>
        <taxon>ecological metagenomes</taxon>
    </lineage>
</organism>
<dbReference type="AlphaFoldDB" id="A0A0F9B6E8"/>
<protein>
    <recommendedName>
        <fullName evidence="3">PocR domain-containing protein</fullName>
    </recommendedName>
</protein>
<evidence type="ECO:0000256" key="1">
    <source>
        <dbReference type="SAM" id="MobiDB-lite"/>
    </source>
</evidence>
<feature type="region of interest" description="Disordered" evidence="1">
    <location>
        <begin position="135"/>
        <end position="160"/>
    </location>
</feature>
<evidence type="ECO:0000313" key="2">
    <source>
        <dbReference type="EMBL" id="KKL09362.1"/>
    </source>
</evidence>
<proteinExistence type="predicted"/>
<evidence type="ECO:0008006" key="3">
    <source>
        <dbReference type="Google" id="ProtNLM"/>
    </source>
</evidence>
<name>A0A0F9B6E8_9ZZZZ</name>
<accession>A0A0F9B6E8</accession>
<dbReference type="EMBL" id="LAZR01042513">
    <property type="protein sequence ID" value="KKL09362.1"/>
    <property type="molecule type" value="Genomic_DNA"/>
</dbReference>
<gene>
    <name evidence="2" type="ORF">LCGC14_2566650</name>
</gene>